<feature type="transmembrane region" description="Helical" evidence="1">
    <location>
        <begin position="198"/>
        <end position="217"/>
    </location>
</feature>
<dbReference type="PANTHER" id="PTHR22911">
    <property type="entry name" value="ACYL-MALONYL CONDENSING ENZYME-RELATED"/>
    <property type="match status" value="1"/>
</dbReference>
<gene>
    <name evidence="3" type="ORF">LT679_17135</name>
</gene>
<feature type="transmembrane region" description="Helical" evidence="1">
    <location>
        <begin position="87"/>
        <end position="106"/>
    </location>
</feature>
<organism evidence="3 4">
    <name type="scientific">Mucilaginibacter roseus</name>
    <dbReference type="NCBI Taxonomy" id="1528868"/>
    <lineage>
        <taxon>Bacteria</taxon>
        <taxon>Pseudomonadati</taxon>
        <taxon>Bacteroidota</taxon>
        <taxon>Sphingobacteriia</taxon>
        <taxon>Sphingobacteriales</taxon>
        <taxon>Sphingobacteriaceae</taxon>
        <taxon>Mucilaginibacter</taxon>
    </lineage>
</organism>
<dbReference type="Pfam" id="PF00892">
    <property type="entry name" value="EamA"/>
    <property type="match status" value="2"/>
</dbReference>
<evidence type="ECO:0000313" key="4">
    <source>
        <dbReference type="Proteomes" id="UP001199919"/>
    </source>
</evidence>
<dbReference type="SUPFAM" id="SSF103481">
    <property type="entry name" value="Multidrug resistance efflux transporter EmrE"/>
    <property type="match status" value="2"/>
</dbReference>
<feature type="transmembrane region" description="Helical" evidence="1">
    <location>
        <begin position="31"/>
        <end position="51"/>
    </location>
</feature>
<feature type="transmembrane region" description="Helical" evidence="1">
    <location>
        <begin position="57"/>
        <end position="75"/>
    </location>
</feature>
<feature type="transmembrane region" description="Helical" evidence="1">
    <location>
        <begin position="165"/>
        <end position="186"/>
    </location>
</feature>
<accession>A0ABS8U8M4</accession>
<feature type="transmembrane region" description="Helical" evidence="1">
    <location>
        <begin position="261"/>
        <end position="280"/>
    </location>
</feature>
<reference evidence="3 4" key="1">
    <citation type="submission" date="2021-12" db="EMBL/GenBank/DDBJ databases">
        <title>Mucilaginibacter roseus genome.</title>
        <authorList>
            <person name="Ferreira J.R."/>
            <person name="Newman J.D."/>
        </authorList>
    </citation>
    <scope>NUCLEOTIDE SEQUENCE [LARGE SCALE GENOMIC DNA]</scope>
    <source>
        <strain evidence="3 4">LMG 28454</strain>
    </source>
</reference>
<comment type="caution">
    <text evidence="3">The sequence shown here is derived from an EMBL/GenBank/DDBJ whole genome shotgun (WGS) entry which is preliminary data.</text>
</comment>
<feature type="domain" description="EamA" evidence="2">
    <location>
        <begin position="34"/>
        <end position="157"/>
    </location>
</feature>
<dbReference type="RefSeq" id="WP_232178894.1">
    <property type="nucleotide sequence ID" value="NZ_JAJPWV010000006.1"/>
</dbReference>
<feature type="transmembrane region" description="Helical" evidence="1">
    <location>
        <begin position="286"/>
        <end position="304"/>
    </location>
</feature>
<keyword evidence="1" id="KW-0812">Transmembrane</keyword>
<name>A0ABS8U8M4_9SPHI</name>
<dbReference type="InterPro" id="IPR000620">
    <property type="entry name" value="EamA_dom"/>
</dbReference>
<dbReference type="Proteomes" id="UP001199919">
    <property type="component" value="Unassembled WGS sequence"/>
</dbReference>
<dbReference type="EMBL" id="JAJPWV010000006">
    <property type="protein sequence ID" value="MCD8742337.1"/>
    <property type="molecule type" value="Genomic_DNA"/>
</dbReference>
<feature type="transmembrane region" description="Helical" evidence="1">
    <location>
        <begin position="229"/>
        <end position="249"/>
    </location>
</feature>
<feature type="transmembrane region" description="Helical" evidence="1">
    <location>
        <begin position="141"/>
        <end position="159"/>
    </location>
</feature>
<feature type="domain" description="EamA" evidence="2">
    <location>
        <begin position="169"/>
        <end position="303"/>
    </location>
</feature>
<keyword evidence="1" id="KW-0472">Membrane</keyword>
<keyword evidence="1" id="KW-1133">Transmembrane helix</keyword>
<evidence type="ECO:0000256" key="1">
    <source>
        <dbReference type="SAM" id="Phobius"/>
    </source>
</evidence>
<dbReference type="InterPro" id="IPR037185">
    <property type="entry name" value="EmrE-like"/>
</dbReference>
<evidence type="ECO:0000313" key="3">
    <source>
        <dbReference type="EMBL" id="MCD8742337.1"/>
    </source>
</evidence>
<protein>
    <submittedName>
        <fullName evidence="3">DMT family transporter</fullName>
    </submittedName>
</protein>
<evidence type="ECO:0000259" key="2">
    <source>
        <dbReference type="Pfam" id="PF00892"/>
    </source>
</evidence>
<feature type="transmembrane region" description="Helical" evidence="1">
    <location>
        <begin position="112"/>
        <end position="134"/>
    </location>
</feature>
<keyword evidence="4" id="KW-1185">Reference proteome</keyword>
<proteinExistence type="predicted"/>
<sequence>MHNPVYQVCHDSGLILLSLPPLRIRIMNPKVSLALGIIFISFSPIFVKLAAEPAITAAFYRIFMAWIFLLPYCVIKGMLKIGRKDLLITLICGIIFAADIAVWNISLLKISATVSTLLANLAPVWVGLISFFILRKQTGKLFWAGTIIAIIGMFVLVGYRNIIALQVNAGVLLAVLASFFYSLYIVTSKGVLQRVNTLTFMFYNMLASMVFLLALGIGGGHNLINFPAITWLYFLATGVICQLAGWITINYAIKFLPPTKVSITLLSQTVVAGVLAAIMLHEKLGLTEIMGSLIVLGGIAVTFLKPSQSKIS</sequence>